<evidence type="ECO:0000313" key="3">
    <source>
        <dbReference type="Proteomes" id="UP000321183"/>
    </source>
</evidence>
<dbReference type="EMBL" id="AP019564">
    <property type="protein sequence ID" value="BBJ32461.1"/>
    <property type="molecule type" value="Genomic_DNA"/>
</dbReference>
<dbReference type="Proteomes" id="UP000321183">
    <property type="component" value="Plasmid pRA1"/>
</dbReference>
<sequence length="106" mass="11042">MMPKKAINIIKKQSDKLKYAAIIGTVLLIAVDANAAWDLSKQVGDAIISPVVKLFKDYVSLIIGVAAGGGLALGTQGDLRERSKVAGVGFLGGYGVIEVIKVMTGI</sequence>
<geneLocation type="plasmid" evidence="2 3">
    <name>pRA1</name>
</geneLocation>
<keyword evidence="1" id="KW-0812">Transmembrane</keyword>
<proteinExistence type="predicted"/>
<keyword evidence="1" id="KW-1133">Transmembrane helix</keyword>
<reference evidence="2 3" key="1">
    <citation type="submission" date="2019-04" db="EMBL/GenBank/DDBJ databases">
        <title>Draft genome sequence of Rickettsia asiatica Maytaro1284.</title>
        <authorList>
            <person name="Thu M."/>
            <person name="Qiu Y."/>
            <person name="Nakao R."/>
        </authorList>
    </citation>
    <scope>NUCLEOTIDE SEQUENCE [LARGE SCALE GENOMIC DNA]</scope>
    <source>
        <strain evidence="2 3">Maytaro1284</strain>
        <plasmid evidence="2 3">pRA1</plasmid>
    </source>
</reference>
<keyword evidence="2" id="KW-0614">Plasmid</keyword>
<organism evidence="2 3">
    <name type="scientific">Rickettsia asiatica</name>
    <dbReference type="NCBI Taxonomy" id="238800"/>
    <lineage>
        <taxon>Bacteria</taxon>
        <taxon>Pseudomonadati</taxon>
        <taxon>Pseudomonadota</taxon>
        <taxon>Alphaproteobacteria</taxon>
        <taxon>Rickettsiales</taxon>
        <taxon>Rickettsiaceae</taxon>
        <taxon>Rickettsieae</taxon>
        <taxon>Rickettsia</taxon>
        <taxon>spotted fever group</taxon>
    </lineage>
</organism>
<protein>
    <submittedName>
        <fullName evidence="2">Uncharacterized protein</fullName>
    </submittedName>
</protein>
<dbReference type="KEGG" id="ras:RAS_p570"/>
<dbReference type="RefSeq" id="WP_032139687.1">
    <property type="nucleotide sequence ID" value="NZ_AP019564.1"/>
</dbReference>
<evidence type="ECO:0000256" key="1">
    <source>
        <dbReference type="SAM" id="Phobius"/>
    </source>
</evidence>
<dbReference type="AlphaFoldDB" id="A0A510GJG0"/>
<name>A0A510GJG0_9RICK</name>
<evidence type="ECO:0000313" key="2">
    <source>
        <dbReference type="EMBL" id="BBJ32461.1"/>
    </source>
</evidence>
<accession>A0A510GJG0</accession>
<gene>
    <name evidence="2" type="ORF">RAS_p570</name>
</gene>
<keyword evidence="1" id="KW-0472">Membrane</keyword>
<feature type="transmembrane region" description="Helical" evidence="1">
    <location>
        <begin position="59"/>
        <end position="75"/>
    </location>
</feature>
<keyword evidence="3" id="KW-1185">Reference proteome</keyword>